<evidence type="ECO:0000313" key="1">
    <source>
        <dbReference type="EMBL" id="ETH30447.1"/>
    </source>
</evidence>
<evidence type="ECO:0000313" key="2">
    <source>
        <dbReference type="Proteomes" id="UP000018679"/>
    </source>
</evidence>
<sequence>MRAGGATKTLAPVVAAGPPARGMLWCAETFRGNSFAPS</sequence>
<organism evidence="1 2">
    <name type="scientific">Bordetella pertussis CHLA-26</name>
    <dbReference type="NCBI Taxonomy" id="1331284"/>
    <lineage>
        <taxon>Bacteria</taxon>
        <taxon>Pseudomonadati</taxon>
        <taxon>Pseudomonadota</taxon>
        <taxon>Betaproteobacteria</taxon>
        <taxon>Burkholderiales</taxon>
        <taxon>Alcaligenaceae</taxon>
        <taxon>Bordetella</taxon>
    </lineage>
</organism>
<protein>
    <submittedName>
        <fullName evidence="1">Uncharacterized protein</fullName>
    </submittedName>
</protein>
<gene>
    <name evidence="1" type="ORF">L566_3098</name>
</gene>
<accession>A0AAI9NEA5</accession>
<name>A0AAI9NEA5_BORPT</name>
<proteinExistence type="predicted"/>
<dbReference type="AlphaFoldDB" id="A0AAI9NEA5"/>
<reference evidence="1 2" key="1">
    <citation type="journal article" date="2013" name="Genome Announc.">
        <title>Genome Sequences of 28 Bordetella pertussis U.S. Outbreak Strains Dating from 2010 to 2012.</title>
        <authorList>
            <person name="Harvill E.T."/>
            <person name="Goodfield L.L."/>
            <person name="Ivanov Y."/>
            <person name="Meyer J.A."/>
            <person name="Newth C."/>
            <person name="Cassiday P."/>
            <person name="Tondella M.L."/>
            <person name="Liao P."/>
            <person name="Zimmerman J."/>
            <person name="Meert K."/>
            <person name="Wessel D."/>
            <person name="Berger J."/>
            <person name="Dean J.M."/>
            <person name="Holubkov R."/>
            <person name="Burr J."/>
            <person name="Liu T."/>
            <person name="Brinkac L."/>
            <person name="Kim M."/>
            <person name="Losada L."/>
        </authorList>
    </citation>
    <scope>NUCLEOTIDE SEQUENCE [LARGE SCALE GENOMIC DNA]</scope>
    <source>
        <strain evidence="1 2">CHLA-26</strain>
    </source>
</reference>
<comment type="caution">
    <text evidence="1">The sequence shown here is derived from an EMBL/GenBank/DDBJ whole genome shotgun (WGS) entry which is preliminary data.</text>
</comment>
<dbReference type="Proteomes" id="UP000018679">
    <property type="component" value="Unassembled WGS sequence"/>
</dbReference>
<dbReference type="EMBL" id="AXSB02000030">
    <property type="protein sequence ID" value="ETH30447.1"/>
    <property type="molecule type" value="Genomic_DNA"/>
</dbReference>